<evidence type="ECO:0000313" key="2">
    <source>
        <dbReference type="EMBL" id="MBI1684448.1"/>
    </source>
</evidence>
<proteinExistence type="predicted"/>
<keyword evidence="3" id="KW-1185">Reference proteome</keyword>
<evidence type="ECO:0000313" key="3">
    <source>
        <dbReference type="Proteomes" id="UP000639859"/>
    </source>
</evidence>
<dbReference type="EMBL" id="JADWOX010000007">
    <property type="protein sequence ID" value="MBI1684448.1"/>
    <property type="molecule type" value="Genomic_DNA"/>
</dbReference>
<name>A0ABS0T0K3_9CAUL</name>
<organism evidence="2 3">
    <name type="scientific">Caulobacter hibisci</name>
    <dbReference type="NCBI Taxonomy" id="2035993"/>
    <lineage>
        <taxon>Bacteria</taxon>
        <taxon>Pseudomonadati</taxon>
        <taxon>Pseudomonadota</taxon>
        <taxon>Alphaproteobacteria</taxon>
        <taxon>Caulobacterales</taxon>
        <taxon>Caulobacteraceae</taxon>
        <taxon>Caulobacter</taxon>
    </lineage>
</organism>
<reference evidence="2 3" key="1">
    <citation type="submission" date="2020-11" db="EMBL/GenBank/DDBJ databases">
        <title>genome sequence of strain KACC 18849.</title>
        <authorList>
            <person name="Gao J."/>
            <person name="Zhang X."/>
        </authorList>
    </citation>
    <scope>NUCLEOTIDE SEQUENCE [LARGE SCALE GENOMIC DNA]</scope>
    <source>
        <strain evidence="2 3">KACC 18849</strain>
    </source>
</reference>
<dbReference type="RefSeq" id="WP_198576361.1">
    <property type="nucleotide sequence ID" value="NZ_JADWOX010000007.1"/>
</dbReference>
<accession>A0ABS0T0K3</accession>
<feature type="region of interest" description="Disordered" evidence="1">
    <location>
        <begin position="1"/>
        <end position="20"/>
    </location>
</feature>
<evidence type="ECO:0000256" key="1">
    <source>
        <dbReference type="SAM" id="MobiDB-lite"/>
    </source>
</evidence>
<gene>
    <name evidence="2" type="ORF">I4Q42_12290</name>
</gene>
<dbReference type="Proteomes" id="UP000639859">
    <property type="component" value="Unassembled WGS sequence"/>
</dbReference>
<comment type="caution">
    <text evidence="2">The sequence shown here is derived from an EMBL/GenBank/DDBJ whole genome shotgun (WGS) entry which is preliminary data.</text>
</comment>
<feature type="compositionally biased region" description="Basic residues" evidence="1">
    <location>
        <begin position="1"/>
        <end position="16"/>
    </location>
</feature>
<sequence>MENAPRRGRPKGAKNKRAGDLGAILTATHEGRTPGQQLAALCMPTAQDRREAKARARALGFKDVDLLAAVVKAENLAKALGWVDAGTGKPTMQGVRDAWAMMFKAYGELLPYVHQRLAPKEAEKPRDQVPLILMDPEPSGGAMLPSAFVESEEDQALIEVLPIELTRTNSHD</sequence>
<protein>
    <submittedName>
        <fullName evidence="2">Uncharacterized protein</fullName>
    </submittedName>
</protein>